<dbReference type="PIRSF" id="PIRSF015894">
    <property type="entry name" value="Skb1_MeTrfase"/>
    <property type="match status" value="1"/>
</dbReference>
<dbReference type="PANTHER" id="PTHR10738:SF0">
    <property type="entry name" value="PROTEIN ARGININE N-METHYLTRANSFERASE 5"/>
    <property type="match status" value="1"/>
</dbReference>
<evidence type="ECO:0000256" key="3">
    <source>
        <dbReference type="PIRSR" id="PIRSR015894-3"/>
    </source>
</evidence>
<comment type="caution">
    <text evidence="6">The sequence shown here is derived from an EMBL/GenBank/DDBJ whole genome shotgun (WGS) entry which is preliminary data.</text>
</comment>
<evidence type="ECO:0000313" key="6">
    <source>
        <dbReference type="EMBL" id="PWW79746.1"/>
    </source>
</evidence>
<organism evidence="6 7">
    <name type="scientific">Tuber magnatum</name>
    <name type="common">white Piedmont truffle</name>
    <dbReference type="NCBI Taxonomy" id="42249"/>
    <lineage>
        <taxon>Eukaryota</taxon>
        <taxon>Fungi</taxon>
        <taxon>Dikarya</taxon>
        <taxon>Ascomycota</taxon>
        <taxon>Pezizomycotina</taxon>
        <taxon>Pezizomycetes</taxon>
        <taxon>Pezizales</taxon>
        <taxon>Tuberaceae</taxon>
        <taxon>Tuber</taxon>
    </lineage>
</organism>
<dbReference type="GO" id="GO:0005829">
    <property type="term" value="C:cytosol"/>
    <property type="evidence" value="ECO:0007669"/>
    <property type="project" value="TreeGrafter"/>
</dbReference>
<feature type="domain" description="PRMT5 TIM barrel" evidence="5">
    <location>
        <begin position="39"/>
        <end position="297"/>
    </location>
</feature>
<dbReference type="Gene3D" id="3.40.50.150">
    <property type="entry name" value="Vaccinia Virus protein VP39"/>
    <property type="match status" value="1"/>
</dbReference>
<dbReference type="OrthoDB" id="1368803at2759"/>
<dbReference type="Gene3D" id="3.20.20.150">
    <property type="entry name" value="Divalent-metal-dependent TIM barrel enzymes"/>
    <property type="match status" value="1"/>
</dbReference>
<name>A0A317T2W1_9PEZI</name>
<feature type="site" description="Critical for specifying symmetric addition of methyl groups" evidence="3">
    <location>
        <position position="334"/>
    </location>
</feature>
<feature type="binding site" evidence="2">
    <location>
        <begin position="340"/>
        <end position="341"/>
    </location>
    <ligand>
        <name>S-adenosyl-L-methionine</name>
        <dbReference type="ChEBI" id="CHEBI:59789"/>
    </ligand>
</feature>
<protein>
    <submittedName>
        <fullName evidence="6">PRMT5-domain-containing protein</fullName>
    </submittedName>
</protein>
<evidence type="ECO:0000259" key="5">
    <source>
        <dbReference type="Pfam" id="PF17285"/>
    </source>
</evidence>
<dbReference type="InterPro" id="IPR035075">
    <property type="entry name" value="PRMT5"/>
</dbReference>
<dbReference type="GO" id="GO:0016274">
    <property type="term" value="F:protein-arginine N-methyltransferase activity"/>
    <property type="evidence" value="ECO:0007669"/>
    <property type="project" value="InterPro"/>
</dbReference>
<keyword evidence="7" id="KW-1185">Reference proteome</keyword>
<dbReference type="InterPro" id="IPR007857">
    <property type="entry name" value="Arg_MeTrfase_PRMT5"/>
</dbReference>
<evidence type="ECO:0000259" key="4">
    <source>
        <dbReference type="Pfam" id="PF05185"/>
    </source>
</evidence>
<dbReference type="PANTHER" id="PTHR10738">
    <property type="entry name" value="PROTEIN ARGININE N-METHYLTRANSFERASE 5"/>
    <property type="match status" value="1"/>
</dbReference>
<dbReference type="GO" id="GO:0005634">
    <property type="term" value="C:nucleus"/>
    <property type="evidence" value="ECO:0007669"/>
    <property type="project" value="TreeGrafter"/>
</dbReference>
<dbReference type="GO" id="GO:0032259">
    <property type="term" value="P:methylation"/>
    <property type="evidence" value="ECO:0007669"/>
    <property type="project" value="UniProtKB-KW"/>
</dbReference>
<dbReference type="Pfam" id="PF17285">
    <property type="entry name" value="PRMT5_TIM"/>
    <property type="match status" value="1"/>
</dbReference>
<dbReference type="STRING" id="42249.A0A317T2W1"/>
<dbReference type="AlphaFoldDB" id="A0A317T2W1"/>
<dbReference type="GO" id="GO:0006355">
    <property type="term" value="P:regulation of DNA-templated transcription"/>
    <property type="evidence" value="ECO:0007669"/>
    <property type="project" value="TreeGrafter"/>
</dbReference>
<reference evidence="6 7" key="1">
    <citation type="submission" date="2018-03" db="EMBL/GenBank/DDBJ databases">
        <title>Genomes of Pezizomycetes fungi and the evolution of truffles.</title>
        <authorList>
            <person name="Murat C."/>
            <person name="Payen T."/>
            <person name="Noel B."/>
            <person name="Kuo A."/>
            <person name="Martin F.M."/>
        </authorList>
    </citation>
    <scope>NUCLEOTIDE SEQUENCE [LARGE SCALE GENOMIC DNA]</scope>
    <source>
        <strain evidence="6">091103-1</strain>
    </source>
</reference>
<dbReference type="InterPro" id="IPR035247">
    <property type="entry name" value="PRMT5_TIM"/>
</dbReference>
<feature type="domain" description="PRMT5 arginine-N-methyltransferase" evidence="4">
    <location>
        <begin position="305"/>
        <end position="361"/>
    </location>
</feature>
<gene>
    <name evidence="6" type="ORF">C7212DRAFT_273350</name>
</gene>
<sequence>MDAHQPADHGAPIWYIGNHLPAPDLTISGQTLEDETAQGYDMITTLITNTNFRSRINQVLLNAAAEKRTHMRVDSLDAEEVTVHPGDYISQVIGFASPWLEFDSDDPLISHVSKQALLYELDYAGFCGIGSVVISGPRKKENVPRFAQVINTALSASGYAHLLILLPLAEDPSCVAEGDEYDELSAWDTWNTIRTICKYNSRLSLALQIPATLPTLHVMNRWFAEPIRVVLLSSSTFSPNKTGYPALSKLHQALLTKYTKQRPTPFILLSDQREVANERIRYEPLSYLVYVRHLQKNQPPQSIVERYGSGYQDYLQTPLQPLSDNLESITYEVFEKDPVKYDQYEKAIKLALDARDAASSTLVVPSLMVLAFRSLHAFLLV</sequence>
<feature type="binding site" evidence="2">
    <location>
        <position position="331"/>
    </location>
    <ligand>
        <name>S-adenosyl-L-methionine</name>
        <dbReference type="ChEBI" id="CHEBI:59789"/>
    </ligand>
</feature>
<dbReference type="Pfam" id="PF05185">
    <property type="entry name" value="PRMT5"/>
    <property type="match status" value="1"/>
</dbReference>
<dbReference type="EMBL" id="PYWC01000006">
    <property type="protein sequence ID" value="PWW79746.1"/>
    <property type="molecule type" value="Genomic_DNA"/>
</dbReference>
<accession>A0A317T2W1</accession>
<dbReference type="Proteomes" id="UP000246991">
    <property type="component" value="Unassembled WGS sequence"/>
</dbReference>
<evidence type="ECO:0000313" key="7">
    <source>
        <dbReference type="Proteomes" id="UP000246991"/>
    </source>
</evidence>
<keyword evidence="1 2" id="KW-0949">S-adenosyl-L-methionine</keyword>
<evidence type="ECO:0000256" key="2">
    <source>
        <dbReference type="PIRSR" id="PIRSR015894-2"/>
    </source>
</evidence>
<dbReference type="InterPro" id="IPR029063">
    <property type="entry name" value="SAM-dependent_MTases_sf"/>
</dbReference>
<proteinExistence type="predicted"/>
<evidence type="ECO:0000256" key="1">
    <source>
        <dbReference type="ARBA" id="ARBA00022691"/>
    </source>
</evidence>
<dbReference type="InterPro" id="IPR025799">
    <property type="entry name" value="Arg_MeTrfase"/>
</dbReference>